<feature type="binding site" evidence="6">
    <location>
        <position position="378"/>
    </location>
    <ligand>
        <name>S-adenosyl-L-methionine</name>
        <dbReference type="ChEBI" id="CHEBI:59789"/>
    </ligand>
</feature>
<keyword evidence="2 6" id="KW-0489">Methyltransferase</keyword>
<feature type="binding site" evidence="6">
    <location>
        <position position="402"/>
    </location>
    <ligand>
        <name>S-adenosyl-L-methionine</name>
        <dbReference type="ChEBI" id="CHEBI:59789"/>
    </ligand>
</feature>
<dbReference type="CDD" id="cd02440">
    <property type="entry name" value="AdoMet_MTases"/>
    <property type="match status" value="1"/>
</dbReference>
<dbReference type="SUPFAM" id="SSF53335">
    <property type="entry name" value="S-adenosyl-L-methionine-dependent methyltransferases"/>
    <property type="match status" value="1"/>
</dbReference>
<feature type="region of interest" description="Disordered" evidence="7">
    <location>
        <begin position="215"/>
        <end position="242"/>
    </location>
</feature>
<dbReference type="SUPFAM" id="SSF48013">
    <property type="entry name" value="NusB-like"/>
    <property type="match status" value="1"/>
</dbReference>
<feature type="binding site" evidence="6">
    <location>
        <position position="419"/>
    </location>
    <ligand>
        <name>S-adenosyl-L-methionine</name>
        <dbReference type="ChEBI" id="CHEBI:59789"/>
    </ligand>
</feature>
<evidence type="ECO:0000256" key="2">
    <source>
        <dbReference type="ARBA" id="ARBA00022603"/>
    </source>
</evidence>
<dbReference type="EMBL" id="JAERWK010000012">
    <property type="protein sequence ID" value="MBM9467745.1"/>
    <property type="molecule type" value="Genomic_DNA"/>
</dbReference>
<gene>
    <name evidence="9" type="ORF">JL106_10680</name>
</gene>
<evidence type="ECO:0000313" key="10">
    <source>
        <dbReference type="Proteomes" id="UP000663792"/>
    </source>
</evidence>
<proteinExistence type="inferred from homology"/>
<dbReference type="PROSITE" id="PS51686">
    <property type="entry name" value="SAM_MT_RSMB_NOP"/>
    <property type="match status" value="1"/>
</dbReference>
<feature type="domain" description="SAM-dependent MTase RsmB/NOP-type" evidence="8">
    <location>
        <begin position="260"/>
        <end position="546"/>
    </location>
</feature>
<dbReference type="Gene3D" id="1.10.940.10">
    <property type="entry name" value="NusB-like"/>
    <property type="match status" value="1"/>
</dbReference>
<dbReference type="Pfam" id="PF01029">
    <property type="entry name" value="NusB"/>
    <property type="match status" value="1"/>
</dbReference>
<dbReference type="PANTHER" id="PTHR22807">
    <property type="entry name" value="NOP2 YEAST -RELATED NOL1/NOP2/FMU SUN DOMAIN-CONTAINING"/>
    <property type="match status" value="1"/>
</dbReference>
<dbReference type="GO" id="GO:0008173">
    <property type="term" value="F:RNA methyltransferase activity"/>
    <property type="evidence" value="ECO:0007669"/>
    <property type="project" value="InterPro"/>
</dbReference>
<comment type="caution">
    <text evidence="9">The sequence shown here is derived from an EMBL/GenBank/DDBJ whole genome shotgun (WGS) entry which is preliminary data.</text>
</comment>
<feature type="compositionally biased region" description="Low complexity" evidence="7">
    <location>
        <begin position="229"/>
        <end position="242"/>
    </location>
</feature>
<dbReference type="PRINTS" id="PR02008">
    <property type="entry name" value="RCMTFAMILY"/>
</dbReference>
<evidence type="ECO:0000256" key="4">
    <source>
        <dbReference type="ARBA" id="ARBA00022691"/>
    </source>
</evidence>
<dbReference type="InterPro" id="IPR049560">
    <property type="entry name" value="MeTrfase_RsmB-F_NOP2_cat"/>
</dbReference>
<dbReference type="GO" id="GO:0001510">
    <property type="term" value="P:RNA methylation"/>
    <property type="evidence" value="ECO:0007669"/>
    <property type="project" value="InterPro"/>
</dbReference>
<dbReference type="InterPro" id="IPR023267">
    <property type="entry name" value="RCMT"/>
</dbReference>
<dbReference type="Pfam" id="PF01189">
    <property type="entry name" value="Methyltr_RsmB-F"/>
    <property type="match status" value="1"/>
</dbReference>
<evidence type="ECO:0000256" key="3">
    <source>
        <dbReference type="ARBA" id="ARBA00022679"/>
    </source>
</evidence>
<organism evidence="9 10">
    <name type="scientific">Nakamurella leprariae</name>
    <dbReference type="NCBI Taxonomy" id="2803911"/>
    <lineage>
        <taxon>Bacteria</taxon>
        <taxon>Bacillati</taxon>
        <taxon>Actinomycetota</taxon>
        <taxon>Actinomycetes</taxon>
        <taxon>Nakamurellales</taxon>
        <taxon>Nakamurellaceae</taxon>
        <taxon>Nakamurella</taxon>
    </lineage>
</organism>
<evidence type="ECO:0000256" key="6">
    <source>
        <dbReference type="PROSITE-ProRule" id="PRU01023"/>
    </source>
</evidence>
<dbReference type="InterPro" id="IPR006027">
    <property type="entry name" value="NusB_RsmB_TIM44"/>
</dbReference>
<dbReference type="InterPro" id="IPR035926">
    <property type="entry name" value="NusB-like_sf"/>
</dbReference>
<evidence type="ECO:0000256" key="1">
    <source>
        <dbReference type="ARBA" id="ARBA00007494"/>
    </source>
</evidence>
<keyword evidence="10" id="KW-1185">Reference proteome</keyword>
<evidence type="ECO:0000256" key="7">
    <source>
        <dbReference type="SAM" id="MobiDB-lite"/>
    </source>
</evidence>
<keyword evidence="5 6" id="KW-0694">RNA-binding</keyword>
<evidence type="ECO:0000259" key="8">
    <source>
        <dbReference type="PROSITE" id="PS51686"/>
    </source>
</evidence>
<dbReference type="PROSITE" id="PS01153">
    <property type="entry name" value="NOL1_NOP2_SUN"/>
    <property type="match status" value="1"/>
</dbReference>
<dbReference type="InterPro" id="IPR029063">
    <property type="entry name" value="SAM-dependent_MTases_sf"/>
</dbReference>
<feature type="compositionally biased region" description="Pro residues" evidence="7">
    <location>
        <begin position="37"/>
        <end position="49"/>
    </location>
</feature>
<dbReference type="PANTHER" id="PTHR22807:SF53">
    <property type="entry name" value="RIBOSOMAL RNA SMALL SUBUNIT METHYLTRANSFERASE B-RELATED"/>
    <property type="match status" value="1"/>
</dbReference>
<dbReference type="RefSeq" id="WP_205260680.1">
    <property type="nucleotide sequence ID" value="NZ_JAERWK010000012.1"/>
</dbReference>
<feature type="active site" description="Nucleophile" evidence="6">
    <location>
        <position position="472"/>
    </location>
</feature>
<accession>A0A938Y8F4</accession>
<dbReference type="InterPro" id="IPR018314">
    <property type="entry name" value="RsmB/NOL1/NOP2-like_CS"/>
</dbReference>
<dbReference type="Gene3D" id="3.40.50.150">
    <property type="entry name" value="Vaccinia Virus protein VP39"/>
    <property type="match status" value="1"/>
</dbReference>
<evidence type="ECO:0000256" key="5">
    <source>
        <dbReference type="ARBA" id="ARBA00022884"/>
    </source>
</evidence>
<dbReference type="InterPro" id="IPR001678">
    <property type="entry name" value="MeTrfase_RsmB-F_NOP2_dom"/>
</dbReference>
<dbReference type="GO" id="GO:0003723">
    <property type="term" value="F:RNA binding"/>
    <property type="evidence" value="ECO:0007669"/>
    <property type="project" value="UniProtKB-UniRule"/>
</dbReference>
<comment type="similarity">
    <text evidence="1 6">Belongs to the class I-like SAM-binding methyltransferase superfamily. RsmB/NOP family.</text>
</comment>
<dbReference type="GO" id="GO:0006355">
    <property type="term" value="P:regulation of DNA-templated transcription"/>
    <property type="evidence" value="ECO:0007669"/>
    <property type="project" value="InterPro"/>
</dbReference>
<evidence type="ECO:0000313" key="9">
    <source>
        <dbReference type="EMBL" id="MBM9467745.1"/>
    </source>
</evidence>
<keyword evidence="3 6" id="KW-0808">Transferase</keyword>
<feature type="binding site" evidence="6">
    <location>
        <begin position="353"/>
        <end position="359"/>
    </location>
    <ligand>
        <name>S-adenosyl-L-methionine</name>
        <dbReference type="ChEBI" id="CHEBI:59789"/>
    </ligand>
</feature>
<sequence>MTPHLGPAGGRPTRRGDGAGRRSGAGRPAAGDRRGPAPRPTTRRPPVPDPARRAVLDLLAAVRGGAFANLALPRLIDRHRLAGRDAALATELGYGTCRVLGQLDAVLDACSSRPLGEVDGVALDALRLGAYQLLHTRIPPHAAVSATVEQVRLGERPEAAGFVNAVLRRVAERDLTGWAAALAPALDDDPIGHLSFVTAHPRWITAALADALEADPAPTTPDVTDEPTVEPTVEPDPSADLPADLPTEVPAGLPTDLPTALQADDVAPRVHLVARPGRIDRDELLVQCRDTGLRAQPGRWSQYAVVLEGGDPARLPAVVAGTAAVQDEGSQLVAAALAAVPLDGPDAHWLDLAAGPGGKAALLGSLAALRGADVVAIEPIEHRADLVRRATAGLPVRVQVADGRATGLPAGSFDRVLLDAPCTGLGALRRRPEARWRRTPGDVADLVALQQQLLDAALELVRPGGVVGYVTCSPHLAETVEVVQAVTGTDGTDGPDGSAPDRPAVRLLDARAHLPGVTGLGDGPSVQLWPHRHGTDAMFLALLQRT</sequence>
<dbReference type="AlphaFoldDB" id="A0A938Y8F4"/>
<name>A0A938Y8F4_9ACTN</name>
<reference evidence="9" key="1">
    <citation type="submission" date="2021-01" db="EMBL/GenBank/DDBJ databases">
        <title>YIM 132084 draft genome.</title>
        <authorList>
            <person name="An D."/>
        </authorList>
    </citation>
    <scope>NUCLEOTIDE SEQUENCE</scope>
    <source>
        <strain evidence="9">YIM 132084</strain>
    </source>
</reference>
<feature type="region of interest" description="Disordered" evidence="7">
    <location>
        <begin position="1"/>
        <end position="51"/>
    </location>
</feature>
<protein>
    <submittedName>
        <fullName evidence="9">RsmB/NOP family class I SAM-dependent RNA methyltransferase</fullName>
    </submittedName>
</protein>
<dbReference type="Proteomes" id="UP000663792">
    <property type="component" value="Unassembled WGS sequence"/>
</dbReference>
<keyword evidence="4 6" id="KW-0949">S-adenosyl-L-methionine</keyword>